<evidence type="ECO:0000313" key="6">
    <source>
        <dbReference type="Proteomes" id="UP000636800"/>
    </source>
</evidence>
<accession>A0A835RPQ3</accession>
<dbReference type="PANTHER" id="PTHR13234:SF75">
    <property type="entry name" value="GAMMA INTERFERON INDUCIBLE LYSOSOMAL THIOL REDUCTASE FAMILY PROTEIN, EXPRESSED"/>
    <property type="match status" value="1"/>
</dbReference>
<dbReference type="OrthoDB" id="958254at2759"/>
<protein>
    <recommendedName>
        <fullName evidence="8">Gamma-interferon-inducible lysosomal thiol reductase</fullName>
    </recommendedName>
</protein>
<name>A0A835RPQ3_VANPL</name>
<reference evidence="6 7" key="1">
    <citation type="journal article" date="2020" name="Nat. Food">
        <title>A phased Vanilla planifolia genome enables genetic improvement of flavour and production.</title>
        <authorList>
            <person name="Hasing T."/>
            <person name="Tang H."/>
            <person name="Brym M."/>
            <person name="Khazi F."/>
            <person name="Huang T."/>
            <person name="Chambers A.H."/>
        </authorList>
    </citation>
    <scope>NUCLEOTIDE SEQUENCE [LARGE SCALE GENOMIC DNA]</scope>
    <source>
        <tissue evidence="4">Leaf</tissue>
    </source>
</reference>
<keyword evidence="6" id="KW-1185">Reference proteome</keyword>
<evidence type="ECO:0000313" key="7">
    <source>
        <dbReference type="Proteomes" id="UP000639772"/>
    </source>
</evidence>
<dbReference type="PANTHER" id="PTHR13234">
    <property type="entry name" value="GAMMA-INTERFERON INDUCIBLE LYSOSOMAL THIOL REDUCTASE GILT"/>
    <property type="match status" value="1"/>
</dbReference>
<keyword evidence="3" id="KW-0732">Signal</keyword>
<evidence type="ECO:0000256" key="2">
    <source>
        <dbReference type="ARBA" id="ARBA00023180"/>
    </source>
</evidence>
<evidence type="ECO:0000313" key="5">
    <source>
        <dbReference type="EMBL" id="KAG0500563.1"/>
    </source>
</evidence>
<evidence type="ECO:0000313" key="4">
    <source>
        <dbReference type="EMBL" id="KAG0496026.1"/>
    </source>
</evidence>
<gene>
    <name evidence="5" type="ORF">HPP92_000635</name>
    <name evidence="4" type="ORF">HPP92_000717</name>
</gene>
<feature type="chain" id="PRO_5036240332" description="Gamma-interferon-inducible lysosomal thiol reductase" evidence="3">
    <location>
        <begin position="24"/>
        <end position="235"/>
    </location>
</feature>
<feature type="signal peptide" evidence="3">
    <location>
        <begin position="1"/>
        <end position="23"/>
    </location>
</feature>
<dbReference type="Proteomes" id="UP000639772">
    <property type="component" value="Chromosome 1"/>
</dbReference>
<evidence type="ECO:0000256" key="1">
    <source>
        <dbReference type="ARBA" id="ARBA00005679"/>
    </source>
</evidence>
<organism evidence="4 6">
    <name type="scientific">Vanilla planifolia</name>
    <name type="common">Vanilla</name>
    <dbReference type="NCBI Taxonomy" id="51239"/>
    <lineage>
        <taxon>Eukaryota</taxon>
        <taxon>Viridiplantae</taxon>
        <taxon>Streptophyta</taxon>
        <taxon>Embryophyta</taxon>
        <taxon>Tracheophyta</taxon>
        <taxon>Spermatophyta</taxon>
        <taxon>Magnoliopsida</taxon>
        <taxon>Liliopsida</taxon>
        <taxon>Asparagales</taxon>
        <taxon>Orchidaceae</taxon>
        <taxon>Vanilloideae</taxon>
        <taxon>Vanilleae</taxon>
        <taxon>Vanilla</taxon>
    </lineage>
</organism>
<dbReference type="EMBL" id="JADCNL010000001">
    <property type="protein sequence ID" value="KAG0496026.1"/>
    <property type="molecule type" value="Genomic_DNA"/>
</dbReference>
<comment type="similarity">
    <text evidence="1">Belongs to the GILT family.</text>
</comment>
<dbReference type="AlphaFoldDB" id="A0A835RPQ3"/>
<dbReference type="Proteomes" id="UP000636800">
    <property type="component" value="Chromosome 1"/>
</dbReference>
<evidence type="ECO:0000256" key="3">
    <source>
        <dbReference type="SAM" id="SignalP"/>
    </source>
</evidence>
<dbReference type="InterPro" id="IPR004911">
    <property type="entry name" value="Interferon-induced_GILT"/>
</dbReference>
<proteinExistence type="inferred from homology"/>
<comment type="caution">
    <text evidence="4">The sequence shown here is derived from an EMBL/GenBank/DDBJ whole genome shotgun (WGS) entry which is preliminary data.</text>
</comment>
<dbReference type="EMBL" id="JADCNM010000001">
    <property type="protein sequence ID" value="KAG0500563.1"/>
    <property type="molecule type" value="Genomic_DNA"/>
</dbReference>
<evidence type="ECO:0008006" key="8">
    <source>
        <dbReference type="Google" id="ProtNLM"/>
    </source>
</evidence>
<keyword evidence="2" id="KW-0325">Glycoprotein</keyword>
<sequence length="235" mass="26224">MGLCRILLSFVVAILCSISAVSAGRGEKVQVALYYESLCPYSAKFIVNYLSKIFDNGLIDVVDLDLVPYGNARIKSNGTIICQHGRYECLLNTIEACAIHAWPDLAEHFKFILCVEGLVLKHKYLNWESCFRETGLKSEAVSNCYESGYGEKLELQYAAQTDALIPPHKYVPWVVVNGQPLYDDYENLEIYICAACKGVSPKACEGLTVLTTISKEPIRVNHVSHVDETFESVEI</sequence>
<dbReference type="GO" id="GO:0016671">
    <property type="term" value="F:oxidoreductase activity, acting on a sulfur group of donors, disulfide as acceptor"/>
    <property type="evidence" value="ECO:0007669"/>
    <property type="project" value="InterPro"/>
</dbReference>
<dbReference type="Pfam" id="PF03227">
    <property type="entry name" value="GILT"/>
    <property type="match status" value="1"/>
</dbReference>